<dbReference type="NCBIfam" id="TIGR01671">
    <property type="entry name" value="phage_TIGR01671"/>
    <property type="match status" value="1"/>
</dbReference>
<dbReference type="SUPFAM" id="SSF159006">
    <property type="entry name" value="YopX-like"/>
    <property type="match status" value="1"/>
</dbReference>
<protein>
    <recommendedName>
        <fullName evidence="1">YopX protein domain-containing protein</fullName>
    </recommendedName>
</protein>
<evidence type="ECO:0000313" key="2">
    <source>
        <dbReference type="EMBL" id="TDD77124.1"/>
    </source>
</evidence>
<accession>A0A4R5B0S6</accession>
<dbReference type="Proteomes" id="UP000295278">
    <property type="component" value="Unassembled WGS sequence"/>
</dbReference>
<dbReference type="InterPro" id="IPR010024">
    <property type="entry name" value="CHP16711"/>
</dbReference>
<dbReference type="OrthoDB" id="1809393at2"/>
<proteinExistence type="predicted"/>
<feature type="domain" description="YopX protein" evidence="1">
    <location>
        <begin position="6"/>
        <end position="139"/>
    </location>
</feature>
<evidence type="ECO:0000259" key="1">
    <source>
        <dbReference type="Pfam" id="PF09643"/>
    </source>
</evidence>
<dbReference type="EMBL" id="SMFM01000002">
    <property type="protein sequence ID" value="TDD77124.1"/>
    <property type="molecule type" value="Genomic_DNA"/>
</dbReference>
<sequence>MSREIKFRGMTKANNVMVFGDLIVCPNGEHRMLWFELKGELPLDLDYNSFNEVVQSSTISQFTGLQDKNGLDIYEGDILHKKIELEGGIKGNWIVVYGEGGFDIKNIDTSAEVKTMYLKKYWKHSYEVIGNIYENPELLAVPTAVL</sequence>
<dbReference type="RefSeq" id="WP_131908920.1">
    <property type="nucleotide sequence ID" value="NZ_SMFM01000002.1"/>
</dbReference>
<dbReference type="Pfam" id="PF09643">
    <property type="entry name" value="YopX"/>
    <property type="match status" value="1"/>
</dbReference>
<dbReference type="InterPro" id="IPR019096">
    <property type="entry name" value="YopX_protein"/>
</dbReference>
<comment type="caution">
    <text evidence="2">The sequence shown here is derived from an EMBL/GenBank/DDBJ whole genome shotgun (WGS) entry which is preliminary data.</text>
</comment>
<evidence type="ECO:0000313" key="3">
    <source>
        <dbReference type="Proteomes" id="UP000295278"/>
    </source>
</evidence>
<keyword evidence="3" id="KW-1185">Reference proteome</keyword>
<gene>
    <name evidence="2" type="ORF">E0F89_05865</name>
</gene>
<reference evidence="2 3" key="1">
    <citation type="submission" date="2019-03" db="EMBL/GenBank/DDBJ databases">
        <title>Flavobacterium AT-3-2 sp. nov., isolated from arctic soil.</title>
        <authorList>
            <person name="Chaudhary D.K."/>
        </authorList>
    </citation>
    <scope>NUCLEOTIDE SEQUENCE [LARGE SCALE GENOMIC DNA]</scope>
    <source>
        <strain evidence="2 3">AT-3-2</strain>
    </source>
</reference>
<dbReference type="AlphaFoldDB" id="A0A4R5B0S6"/>
<dbReference type="InterPro" id="IPR023385">
    <property type="entry name" value="YopX-like_C"/>
</dbReference>
<organism evidence="2 3">
    <name type="scientific">Flavobacterium caseinilyticum</name>
    <dbReference type="NCBI Taxonomy" id="2541732"/>
    <lineage>
        <taxon>Bacteria</taxon>
        <taxon>Pseudomonadati</taxon>
        <taxon>Bacteroidota</taxon>
        <taxon>Flavobacteriia</taxon>
        <taxon>Flavobacteriales</taxon>
        <taxon>Flavobacteriaceae</taxon>
        <taxon>Flavobacterium</taxon>
    </lineage>
</organism>
<name>A0A4R5B0S6_9FLAO</name>
<dbReference type="Gene3D" id="2.30.30.290">
    <property type="entry name" value="YopX-like domains"/>
    <property type="match status" value="1"/>
</dbReference>